<evidence type="ECO:0000256" key="7">
    <source>
        <dbReference type="ARBA" id="ARBA00023033"/>
    </source>
</evidence>
<name>A0ABR0SIJ7_9HYPO</name>
<dbReference type="InterPro" id="IPR036396">
    <property type="entry name" value="Cyt_P450_sf"/>
</dbReference>
<dbReference type="SUPFAM" id="SSF48264">
    <property type="entry name" value="Cytochrome P450"/>
    <property type="match status" value="1"/>
</dbReference>
<feature type="transmembrane region" description="Helical" evidence="9">
    <location>
        <begin position="20"/>
        <end position="39"/>
    </location>
</feature>
<dbReference type="EMBL" id="JAVFKD010000012">
    <property type="protein sequence ID" value="KAK5992004.1"/>
    <property type="molecule type" value="Genomic_DNA"/>
</dbReference>
<dbReference type="PANTHER" id="PTHR24305:SF157">
    <property type="entry name" value="N-ACETYLTRYPTOPHAN 6-HYDROXYLASE IVOC-RELATED"/>
    <property type="match status" value="1"/>
</dbReference>
<keyword evidence="9" id="KW-1133">Transmembrane helix</keyword>
<evidence type="ECO:0000256" key="3">
    <source>
        <dbReference type="ARBA" id="ARBA00022617"/>
    </source>
</evidence>
<comment type="cofactor">
    <cofactor evidence="1">
        <name>heme</name>
        <dbReference type="ChEBI" id="CHEBI:30413"/>
    </cofactor>
</comment>
<dbReference type="InterPro" id="IPR002401">
    <property type="entry name" value="Cyt_P450_E_grp-I"/>
</dbReference>
<keyword evidence="5 8" id="KW-0560">Oxidoreductase</keyword>
<keyword evidence="4 8" id="KW-0479">Metal-binding</keyword>
<comment type="caution">
    <text evidence="10">The sequence shown here is derived from an EMBL/GenBank/DDBJ whole genome shotgun (WGS) entry which is preliminary data.</text>
</comment>
<evidence type="ECO:0000256" key="9">
    <source>
        <dbReference type="SAM" id="Phobius"/>
    </source>
</evidence>
<evidence type="ECO:0000313" key="10">
    <source>
        <dbReference type="EMBL" id="KAK5992004.1"/>
    </source>
</evidence>
<keyword evidence="3 8" id="KW-0349">Heme</keyword>
<evidence type="ECO:0000256" key="6">
    <source>
        <dbReference type="ARBA" id="ARBA00023004"/>
    </source>
</evidence>
<dbReference type="InterPro" id="IPR050121">
    <property type="entry name" value="Cytochrome_P450_monoxygenase"/>
</dbReference>
<protein>
    <submittedName>
        <fullName evidence="10">Cytochrome P450 monooxygenase orf6</fullName>
    </submittedName>
</protein>
<gene>
    <name evidence="10" type="ORF">PT974_05400</name>
</gene>
<dbReference type="InterPro" id="IPR001128">
    <property type="entry name" value="Cyt_P450"/>
</dbReference>
<accession>A0ABR0SIJ7</accession>
<dbReference type="Pfam" id="PF00067">
    <property type="entry name" value="p450"/>
    <property type="match status" value="1"/>
</dbReference>
<proteinExistence type="inferred from homology"/>
<dbReference type="PROSITE" id="PS00086">
    <property type="entry name" value="CYTOCHROME_P450"/>
    <property type="match status" value="1"/>
</dbReference>
<reference evidence="10 11" key="1">
    <citation type="submission" date="2024-01" db="EMBL/GenBank/DDBJ databases">
        <title>Complete genome of Cladobotryum mycophilum ATHUM6906.</title>
        <authorList>
            <person name="Christinaki A.C."/>
            <person name="Myridakis A.I."/>
            <person name="Kouvelis V.N."/>
        </authorList>
    </citation>
    <scope>NUCLEOTIDE SEQUENCE [LARGE SCALE GENOMIC DNA]</scope>
    <source>
        <strain evidence="10 11">ATHUM6906</strain>
    </source>
</reference>
<dbReference type="PANTHER" id="PTHR24305">
    <property type="entry name" value="CYTOCHROME P450"/>
    <property type="match status" value="1"/>
</dbReference>
<evidence type="ECO:0000256" key="8">
    <source>
        <dbReference type="RuleBase" id="RU000461"/>
    </source>
</evidence>
<keyword evidence="6 8" id="KW-0408">Iron</keyword>
<evidence type="ECO:0000313" key="11">
    <source>
        <dbReference type="Proteomes" id="UP001338125"/>
    </source>
</evidence>
<sequence length="521" mass="58451">MTGVRDALAQVHAAGLDFSLVASVSAGLLVAYTVGLAIYRLCLSPLAKFPGPKLAALTQWYETYYDVIAGGGGQFTFKIKEMHEKYGPIVRINPFEIHIDDPEYYDVVYANGKAYDKPTFFQFRFNMPYATFGTADATDHRIRRSAIAPFFAKNKIRSHEGLIKEVANNLSVQLAEEYAGTAKVLNLMHVWGCLTSDVITELAFARSTNASTSKKLQSEFSNALSDMVYTTHYMTHFDWMRQMMNALPNWFVKAIAPGFKSVIEFREEIERQVKDVITGDNLEAKTASHATLFHDILSSGLPPQELTVDRLQNEGMSIVGAGEHTTKWAFTVATFNIIHSPQIFATLRAELEAAIPDPYDIPSWGELEKLPYLSAVITEALRTSYGVIQRMPRINRFGSFHYGEYEIPAGTPVSLDHYHMHTNPDVFPEPLEFKPERWLGDPKGPDGIKPLTSYMTAWGKGTRMCAGLNLAYAELYIGLATIFRRHDFLLFETDRSDVEFAVDMVSPHPGWDSKGVRVLVK</sequence>
<keyword evidence="9" id="KW-0812">Transmembrane</keyword>
<dbReference type="CDD" id="cd11062">
    <property type="entry name" value="CYP58-like"/>
    <property type="match status" value="1"/>
</dbReference>
<dbReference type="GO" id="GO:0004497">
    <property type="term" value="F:monooxygenase activity"/>
    <property type="evidence" value="ECO:0007669"/>
    <property type="project" value="UniProtKB-KW"/>
</dbReference>
<evidence type="ECO:0000256" key="2">
    <source>
        <dbReference type="ARBA" id="ARBA00010617"/>
    </source>
</evidence>
<dbReference type="Proteomes" id="UP001338125">
    <property type="component" value="Unassembled WGS sequence"/>
</dbReference>
<keyword evidence="11" id="KW-1185">Reference proteome</keyword>
<dbReference type="Gene3D" id="1.10.630.10">
    <property type="entry name" value="Cytochrome P450"/>
    <property type="match status" value="1"/>
</dbReference>
<evidence type="ECO:0000256" key="4">
    <source>
        <dbReference type="ARBA" id="ARBA00022723"/>
    </source>
</evidence>
<comment type="similarity">
    <text evidence="2 8">Belongs to the cytochrome P450 family.</text>
</comment>
<evidence type="ECO:0000256" key="1">
    <source>
        <dbReference type="ARBA" id="ARBA00001971"/>
    </source>
</evidence>
<dbReference type="PRINTS" id="PR00463">
    <property type="entry name" value="EP450I"/>
</dbReference>
<dbReference type="InterPro" id="IPR017972">
    <property type="entry name" value="Cyt_P450_CS"/>
</dbReference>
<organism evidence="10 11">
    <name type="scientific">Cladobotryum mycophilum</name>
    <dbReference type="NCBI Taxonomy" id="491253"/>
    <lineage>
        <taxon>Eukaryota</taxon>
        <taxon>Fungi</taxon>
        <taxon>Dikarya</taxon>
        <taxon>Ascomycota</taxon>
        <taxon>Pezizomycotina</taxon>
        <taxon>Sordariomycetes</taxon>
        <taxon>Hypocreomycetidae</taxon>
        <taxon>Hypocreales</taxon>
        <taxon>Hypocreaceae</taxon>
        <taxon>Cladobotryum</taxon>
    </lineage>
</organism>
<keyword evidence="9" id="KW-0472">Membrane</keyword>
<evidence type="ECO:0000256" key="5">
    <source>
        <dbReference type="ARBA" id="ARBA00023002"/>
    </source>
</evidence>
<keyword evidence="7 8" id="KW-0503">Monooxygenase</keyword>